<gene>
    <name evidence="1" type="ORF">RB653_009110</name>
</gene>
<dbReference type="Proteomes" id="UP001344447">
    <property type="component" value="Unassembled WGS sequence"/>
</dbReference>
<sequence length="855" mass="102420">MNQPLYYNENLFYNKIWKNIVIRNKIIKYLSFGKRRFGVIRFEKVISTSFFIKNGYFQQLRDKIKNNEYFVFNDLENDGSYGVETNSKTFNLKTLSPKKILNNNSIFNKEKAAIHWDSKFYIDLFKNYSNYFLNFNINETENILIHHDNQLALKVLHENFNHKLQIDSFIKSFLIGSYECSFYIFEKLKLIKSNSLITKIWNSLFEDINNSMETTITSTSTTITVSDIEKENLKIIEKFKFILDKLKLPLPNTQLPIPHFFNIKIYKSKLSLILESVKIIIKIKPLLNKFINFINDKSYKLKTNVNIMTTTTTTSSIITNENKEKEKLLFLKELENLIKMDDIKLVELDEINSMKFSNEDLSKYIMDIDLNENENILKLYNILLPFTNHYHCFLENKNYYQIKYKNEYQYYSIYKYSTISSSRINSKMFGHYNYNDLIEMNYSDDSLFKFCKNDRKVQLKFMKSLSDDLKSKKIINIHIIEKLMSHFININDLEFSRLIIDIINADDNEDDFKKINNREGTIIKLKRNFISSAKSIEMFDLIYKDIIISNLELNQQLISSTFQILINNNKSIILEHFKNNYPLEYYSSIDKLNLINSGVNFDVYKFIYDNINDYISNYDMIDVWKVSKLNITIDQFIYLVERTPINKSYHCLNDKLFFNYIVLNLPLDIECGRCIVEQPQRDLYNYFKIYNSNETNDLSNLQNELTEFIERLNFQYYIYKSSSIYNIVIYDIITYGNIELLDLILLLYKRNQNPRYWGLLKHIILTICEIGQLPLLKYIISKVKEDLLFLEDELYNISFRLGHIEFLEYTLNYFQPPHKIEIYFYGFLLYNYCFNHFRGTKNKYLDIKKNINKFL</sequence>
<name>A0AAN7YX41_9MYCE</name>
<reference evidence="1 2" key="1">
    <citation type="submission" date="2023-11" db="EMBL/GenBank/DDBJ databases">
        <title>Dfirmibasis_genome.</title>
        <authorList>
            <person name="Edelbroek B."/>
            <person name="Kjellin J."/>
            <person name="Jerlstrom-Hultqvist J."/>
            <person name="Soderbom F."/>
        </authorList>
    </citation>
    <scope>NUCLEOTIDE SEQUENCE [LARGE SCALE GENOMIC DNA]</scope>
    <source>
        <strain evidence="1 2">TNS-C-14</strain>
    </source>
</reference>
<dbReference type="PANTHER" id="PTHR31550">
    <property type="entry name" value="ANKYRIN REPEAT PROTEIN-RELATED-RELATED"/>
    <property type="match status" value="1"/>
</dbReference>
<accession>A0AAN7YX41</accession>
<dbReference type="EMBL" id="JAVFKY010000003">
    <property type="protein sequence ID" value="KAK5579427.1"/>
    <property type="molecule type" value="Genomic_DNA"/>
</dbReference>
<keyword evidence="2" id="KW-1185">Reference proteome</keyword>
<evidence type="ECO:0000313" key="2">
    <source>
        <dbReference type="Proteomes" id="UP001344447"/>
    </source>
</evidence>
<dbReference type="AlphaFoldDB" id="A0AAN7YX41"/>
<evidence type="ECO:0000313" key="1">
    <source>
        <dbReference type="EMBL" id="KAK5579427.1"/>
    </source>
</evidence>
<organism evidence="1 2">
    <name type="scientific">Dictyostelium firmibasis</name>
    <dbReference type="NCBI Taxonomy" id="79012"/>
    <lineage>
        <taxon>Eukaryota</taxon>
        <taxon>Amoebozoa</taxon>
        <taxon>Evosea</taxon>
        <taxon>Eumycetozoa</taxon>
        <taxon>Dictyostelia</taxon>
        <taxon>Dictyosteliales</taxon>
        <taxon>Dictyosteliaceae</taxon>
        <taxon>Dictyostelium</taxon>
    </lineage>
</organism>
<comment type="caution">
    <text evidence="1">The sequence shown here is derived from an EMBL/GenBank/DDBJ whole genome shotgun (WGS) entry which is preliminary data.</text>
</comment>
<proteinExistence type="predicted"/>
<dbReference type="PANTHER" id="PTHR31550:SF2">
    <property type="entry name" value="ANKYRIN REPEAT PROTEIN-RELATED"/>
    <property type="match status" value="1"/>
</dbReference>
<protein>
    <submittedName>
        <fullName evidence="1">Uncharacterized protein</fullName>
    </submittedName>
</protein>